<reference evidence="2 3" key="1">
    <citation type="journal article" date="2016" name="Nat. Commun.">
        <title>Thousands of microbial genomes shed light on interconnected biogeochemical processes in an aquifer system.</title>
        <authorList>
            <person name="Anantharaman K."/>
            <person name="Brown C.T."/>
            <person name="Hug L.A."/>
            <person name="Sharon I."/>
            <person name="Castelle C.J."/>
            <person name="Probst A.J."/>
            <person name="Thomas B.C."/>
            <person name="Singh A."/>
            <person name="Wilkins M.J."/>
            <person name="Karaoz U."/>
            <person name="Brodie E.L."/>
            <person name="Williams K.H."/>
            <person name="Hubbard S.S."/>
            <person name="Banfield J.F."/>
        </authorList>
    </citation>
    <scope>NUCLEOTIDE SEQUENCE [LARGE SCALE GENOMIC DNA]</scope>
</reference>
<dbReference type="Proteomes" id="UP000179283">
    <property type="component" value="Unassembled WGS sequence"/>
</dbReference>
<protein>
    <recommendedName>
        <fullName evidence="1">HTH merR-type domain-containing protein</fullName>
    </recommendedName>
</protein>
<feature type="domain" description="HTH merR-type" evidence="1">
    <location>
        <begin position="8"/>
        <end position="45"/>
    </location>
</feature>
<dbReference type="InterPro" id="IPR000551">
    <property type="entry name" value="MerR-type_HTH_dom"/>
</dbReference>
<dbReference type="SUPFAM" id="SSF46955">
    <property type="entry name" value="Putative DNA-binding domain"/>
    <property type="match status" value="1"/>
</dbReference>
<proteinExistence type="predicted"/>
<dbReference type="AlphaFoldDB" id="A0A1G2U3P0"/>
<dbReference type="Gene3D" id="1.10.1660.10">
    <property type="match status" value="1"/>
</dbReference>
<sequence>MEYKAYVTIKEAAYILGVSPLTLRNWDKNGKFPAQRHPMNNYRVYKTDNLLRIIEDIESGTAQTNARNRMKKLSVRHLEDSTY</sequence>
<name>A0A1G2U3P0_9BACT</name>
<organism evidence="2 3">
    <name type="scientific">Candidatus Zambryskibacteria bacterium RIFCSPLOWO2_01_FULL_43_17</name>
    <dbReference type="NCBI Taxonomy" id="1802760"/>
    <lineage>
        <taxon>Bacteria</taxon>
        <taxon>Candidatus Zambryskiibacteriota</taxon>
    </lineage>
</organism>
<dbReference type="InterPro" id="IPR009061">
    <property type="entry name" value="DNA-bd_dom_put_sf"/>
</dbReference>
<dbReference type="Pfam" id="PF00376">
    <property type="entry name" value="MerR"/>
    <property type="match status" value="1"/>
</dbReference>
<comment type="caution">
    <text evidence="2">The sequence shown here is derived from an EMBL/GenBank/DDBJ whole genome shotgun (WGS) entry which is preliminary data.</text>
</comment>
<dbReference type="EMBL" id="MHWD01000014">
    <property type="protein sequence ID" value="OHB04128.1"/>
    <property type="molecule type" value="Genomic_DNA"/>
</dbReference>
<dbReference type="GO" id="GO:0006355">
    <property type="term" value="P:regulation of DNA-templated transcription"/>
    <property type="evidence" value="ECO:0007669"/>
    <property type="project" value="InterPro"/>
</dbReference>
<dbReference type="GO" id="GO:0003677">
    <property type="term" value="F:DNA binding"/>
    <property type="evidence" value="ECO:0007669"/>
    <property type="project" value="InterPro"/>
</dbReference>
<evidence type="ECO:0000313" key="3">
    <source>
        <dbReference type="Proteomes" id="UP000179283"/>
    </source>
</evidence>
<accession>A0A1G2U3P0</accession>
<evidence type="ECO:0000313" key="2">
    <source>
        <dbReference type="EMBL" id="OHB04128.1"/>
    </source>
</evidence>
<gene>
    <name evidence="2" type="ORF">A2920_02200</name>
</gene>
<evidence type="ECO:0000259" key="1">
    <source>
        <dbReference type="Pfam" id="PF00376"/>
    </source>
</evidence>